<dbReference type="AlphaFoldDB" id="A0AAU7X6S3"/>
<dbReference type="Pfam" id="PF04828">
    <property type="entry name" value="GFA"/>
    <property type="match status" value="1"/>
</dbReference>
<dbReference type="EMBL" id="CP158490">
    <property type="protein sequence ID" value="XBY27480.1"/>
    <property type="molecule type" value="Genomic_DNA"/>
</dbReference>
<proteinExistence type="inferred from homology"/>
<feature type="domain" description="CENP-V/GFA" evidence="5">
    <location>
        <begin position="18"/>
        <end position="133"/>
    </location>
</feature>
<accession>A0AAU7X6S3</accession>
<dbReference type="RefSeq" id="WP_350404913.1">
    <property type="nucleotide sequence ID" value="NZ_CP158490.1"/>
</dbReference>
<keyword evidence="3" id="KW-0862">Zinc</keyword>
<evidence type="ECO:0000256" key="3">
    <source>
        <dbReference type="ARBA" id="ARBA00022833"/>
    </source>
</evidence>
<dbReference type="GO" id="GO:0046872">
    <property type="term" value="F:metal ion binding"/>
    <property type="evidence" value="ECO:0007669"/>
    <property type="project" value="UniProtKB-KW"/>
</dbReference>
<organism evidence="6">
    <name type="scientific">Pseudomonas sp. W17</name>
    <dbReference type="NCBI Taxonomy" id="3144407"/>
    <lineage>
        <taxon>Bacteria</taxon>
        <taxon>Pseudomonadati</taxon>
        <taxon>Pseudomonadota</taxon>
        <taxon>Gammaproteobacteria</taxon>
        <taxon>Pseudomonadales</taxon>
        <taxon>Pseudomonadaceae</taxon>
        <taxon>Pseudomonas</taxon>
    </lineage>
</organism>
<dbReference type="Gene3D" id="3.90.1590.10">
    <property type="entry name" value="glutathione-dependent formaldehyde- activating enzyme (gfa)"/>
    <property type="match status" value="1"/>
</dbReference>
<dbReference type="PANTHER" id="PTHR33337">
    <property type="entry name" value="GFA DOMAIN-CONTAINING PROTEIN"/>
    <property type="match status" value="1"/>
</dbReference>
<dbReference type="InterPro" id="IPR006913">
    <property type="entry name" value="CENP-V/GFA"/>
</dbReference>
<protein>
    <submittedName>
        <fullName evidence="6">GFA family protein</fullName>
    </submittedName>
</protein>
<sequence length="149" mass="16771">MADDLLAAARCRAPTRPLHGSCLCKAVQYRVERLDMPIGHCHCQTCRKAHAAAFASTAGVMREHFQWTRGQERLSTYESSPGKLRHFCSVCGSHLLAERPGQPHVILRVATLDDDPGQTPQVHIWTSHDVPWLADEALQRWPEWQPSRG</sequence>
<evidence type="ECO:0000313" key="6">
    <source>
        <dbReference type="EMBL" id="XBY27480.1"/>
    </source>
</evidence>
<name>A0AAU7X6S3_9PSED</name>
<gene>
    <name evidence="6" type="ORF">ABCR88_22720</name>
</gene>
<dbReference type="SUPFAM" id="SSF51316">
    <property type="entry name" value="Mss4-like"/>
    <property type="match status" value="1"/>
</dbReference>
<dbReference type="PANTHER" id="PTHR33337:SF40">
    <property type="entry name" value="CENP-V_GFA DOMAIN-CONTAINING PROTEIN-RELATED"/>
    <property type="match status" value="1"/>
</dbReference>
<keyword evidence="2" id="KW-0479">Metal-binding</keyword>
<evidence type="ECO:0000256" key="2">
    <source>
        <dbReference type="ARBA" id="ARBA00022723"/>
    </source>
</evidence>
<evidence type="ECO:0000259" key="5">
    <source>
        <dbReference type="PROSITE" id="PS51891"/>
    </source>
</evidence>
<evidence type="ECO:0000256" key="1">
    <source>
        <dbReference type="ARBA" id="ARBA00005495"/>
    </source>
</evidence>
<dbReference type="PROSITE" id="PS51891">
    <property type="entry name" value="CENP_V_GFA"/>
    <property type="match status" value="1"/>
</dbReference>
<keyword evidence="4" id="KW-0456">Lyase</keyword>
<reference evidence="6" key="1">
    <citation type="submission" date="2024-06" db="EMBL/GenBank/DDBJ databases">
        <authorList>
            <person name="Wu L."/>
        </authorList>
    </citation>
    <scope>NUCLEOTIDE SEQUENCE</scope>
    <source>
        <strain evidence="6">W17</strain>
    </source>
</reference>
<comment type="similarity">
    <text evidence="1">Belongs to the Gfa family.</text>
</comment>
<dbReference type="InterPro" id="IPR011057">
    <property type="entry name" value="Mss4-like_sf"/>
</dbReference>
<evidence type="ECO:0000256" key="4">
    <source>
        <dbReference type="ARBA" id="ARBA00023239"/>
    </source>
</evidence>
<dbReference type="GO" id="GO:0016846">
    <property type="term" value="F:carbon-sulfur lyase activity"/>
    <property type="evidence" value="ECO:0007669"/>
    <property type="project" value="InterPro"/>
</dbReference>